<dbReference type="NCBIfam" id="TIGR03359">
    <property type="entry name" value="VI_chp_6"/>
    <property type="match status" value="1"/>
</dbReference>
<dbReference type="PANTHER" id="PTHR35370:SF1">
    <property type="entry name" value="TYPE VI SECRETION SYSTEM COMPONENT TSSF1"/>
    <property type="match status" value="1"/>
</dbReference>
<dbReference type="InterPro" id="IPR010272">
    <property type="entry name" value="T6SS_TssF"/>
</dbReference>
<dbReference type="Pfam" id="PF05947">
    <property type="entry name" value="T6SS_TssF"/>
    <property type="match status" value="1"/>
</dbReference>
<evidence type="ECO:0000313" key="2">
    <source>
        <dbReference type="Proteomes" id="UP000246077"/>
    </source>
</evidence>
<sequence>MTDDLLPYFNRELQHIRRLAGEFAESYPKEAGRLRLSADAVADPHVERLIQAFAYLSARVRLKVDDEFPELTDSLLGVLYPHLIAPMPASAIVQFRAADDLAKQVHLPAGTELETAESLRDGECRFRTAYPVDVWPIRIEAASLTGRPISAPANPRAVGAASVLRLTLRTLTPDLSFDKLDLSRLRFFLRGTPQVANALYELLFTSTLSIAFADGVNDPNPVIVEPDAIRPVGFEPDEGLLPYPKRSFIGYRLLSEFFAMPEKFLFFDLARLERKLLLGAGDKIEIFIYLSRGLSDLERTISTDSFALGCTPIVNLFPMRAEPIRLTERHFEYRIEPDARRPRGVEIFSIDKVTLASQMGDEVEAEPFYSIQHNRPQNQTGSYWHVTRRPAAEGLNGTDMFLGLVSGTFDVNVPMDWTASLDILAFNRDLPAQLPFGTGRPRLQQTKGTPGIAAIALVTAPTPTLRPKLGKLGRWRLVSHLLLNHLSLTDTVEGADALREILKLYDLRDNRETAALIDAIAGIRSARGTARAPDGGGVAAFCRGVDIRVEFAETALGGGGGFLLGAVLDRFFGLYASINAFTRLTIAARGQDRILKQWPPRAGLKPLL</sequence>
<dbReference type="AlphaFoldDB" id="A0A317E7U3"/>
<reference evidence="2" key="1">
    <citation type="submission" date="2018-05" db="EMBL/GenBank/DDBJ databases">
        <title>Zavarzinia sp. HR-AS.</title>
        <authorList>
            <person name="Lee Y."/>
            <person name="Jeon C.O."/>
        </authorList>
    </citation>
    <scope>NUCLEOTIDE SEQUENCE [LARGE SCALE GENOMIC DNA]</scope>
    <source>
        <strain evidence="2">DSM 1231</strain>
    </source>
</reference>
<dbReference type="OrthoDB" id="9763676at2"/>
<protein>
    <submittedName>
        <fullName evidence="1">Type VI secretion system baseplate subunit TssF</fullName>
    </submittedName>
</protein>
<dbReference type="RefSeq" id="WP_109920970.1">
    <property type="nucleotide sequence ID" value="NZ_QGLF01000002.1"/>
</dbReference>
<organism evidence="1 2">
    <name type="scientific">Zavarzinia compransoris</name>
    <dbReference type="NCBI Taxonomy" id="1264899"/>
    <lineage>
        <taxon>Bacteria</taxon>
        <taxon>Pseudomonadati</taxon>
        <taxon>Pseudomonadota</taxon>
        <taxon>Alphaproteobacteria</taxon>
        <taxon>Rhodospirillales</taxon>
        <taxon>Zavarziniaceae</taxon>
        <taxon>Zavarzinia</taxon>
    </lineage>
</organism>
<name>A0A317E7U3_9PROT</name>
<accession>A0A317E7U3</accession>
<proteinExistence type="predicted"/>
<comment type="caution">
    <text evidence="1">The sequence shown here is derived from an EMBL/GenBank/DDBJ whole genome shotgun (WGS) entry which is preliminary data.</text>
</comment>
<keyword evidence="2" id="KW-1185">Reference proteome</keyword>
<dbReference type="PANTHER" id="PTHR35370">
    <property type="entry name" value="CYTOPLASMIC PROTEIN-RELATED-RELATED"/>
    <property type="match status" value="1"/>
</dbReference>
<dbReference type="Proteomes" id="UP000246077">
    <property type="component" value="Unassembled WGS sequence"/>
</dbReference>
<gene>
    <name evidence="1" type="primary">vasA</name>
    <name evidence="1" type="ORF">DKG75_10260</name>
</gene>
<dbReference type="EMBL" id="QGLF01000002">
    <property type="protein sequence ID" value="PWR22326.1"/>
    <property type="molecule type" value="Genomic_DNA"/>
</dbReference>
<evidence type="ECO:0000313" key="1">
    <source>
        <dbReference type="EMBL" id="PWR22326.1"/>
    </source>
</evidence>
<dbReference type="PIRSF" id="PIRSF028304">
    <property type="entry name" value="UCP028304"/>
    <property type="match status" value="1"/>
</dbReference>